<protein>
    <submittedName>
        <fullName evidence="1">Uncharacterized protein</fullName>
    </submittedName>
</protein>
<gene>
    <name evidence="1" type="ORF">SAMN05421867_1218</name>
</gene>
<dbReference type="EMBL" id="FOKA01000021">
    <property type="protein sequence ID" value="SFB39877.1"/>
    <property type="molecule type" value="Genomic_DNA"/>
</dbReference>
<dbReference type="RefSeq" id="WP_090034841.1">
    <property type="nucleotide sequence ID" value="NZ_BONM01000014.1"/>
</dbReference>
<keyword evidence="2" id="KW-1185">Reference proteome</keyword>
<accession>A0A1I1APJ0</accession>
<reference evidence="1 2" key="1">
    <citation type="submission" date="2016-10" db="EMBL/GenBank/DDBJ databases">
        <authorList>
            <person name="de Groot N.N."/>
        </authorList>
    </citation>
    <scope>NUCLEOTIDE SEQUENCE [LARGE SCALE GENOMIC DNA]</scope>
    <source>
        <strain evidence="1 2">CGMCC 4.6945</strain>
    </source>
</reference>
<evidence type="ECO:0000313" key="2">
    <source>
        <dbReference type="Proteomes" id="UP000199012"/>
    </source>
</evidence>
<dbReference type="Proteomes" id="UP000199012">
    <property type="component" value="Unassembled WGS sequence"/>
</dbReference>
<sequence>MDLLERIEGIVEEARAGADGPMPHSSVRPDDFYVEAFEQIAGVARAERERQTRAQGDSR</sequence>
<dbReference type="STRING" id="988821.SAMN05421867_1218"/>
<organism evidence="1 2">
    <name type="scientific">Cellulomonas marina</name>
    <dbReference type="NCBI Taxonomy" id="988821"/>
    <lineage>
        <taxon>Bacteria</taxon>
        <taxon>Bacillati</taxon>
        <taxon>Actinomycetota</taxon>
        <taxon>Actinomycetes</taxon>
        <taxon>Micrococcales</taxon>
        <taxon>Cellulomonadaceae</taxon>
        <taxon>Cellulomonas</taxon>
    </lineage>
</organism>
<proteinExistence type="predicted"/>
<dbReference type="AlphaFoldDB" id="A0A1I1APJ0"/>
<evidence type="ECO:0000313" key="1">
    <source>
        <dbReference type="EMBL" id="SFB39877.1"/>
    </source>
</evidence>
<name>A0A1I1APJ0_9CELL</name>